<dbReference type="EMBL" id="JAACJL010000045">
    <property type="protein sequence ID" value="KAF4613567.1"/>
    <property type="molecule type" value="Genomic_DNA"/>
</dbReference>
<feature type="region of interest" description="Disordered" evidence="1">
    <location>
        <begin position="594"/>
        <end position="613"/>
    </location>
</feature>
<evidence type="ECO:0008006" key="4">
    <source>
        <dbReference type="Google" id="ProtNLM"/>
    </source>
</evidence>
<organism evidence="2 3">
    <name type="scientific">Agrocybe pediades</name>
    <dbReference type="NCBI Taxonomy" id="84607"/>
    <lineage>
        <taxon>Eukaryota</taxon>
        <taxon>Fungi</taxon>
        <taxon>Dikarya</taxon>
        <taxon>Basidiomycota</taxon>
        <taxon>Agaricomycotina</taxon>
        <taxon>Agaricomycetes</taxon>
        <taxon>Agaricomycetidae</taxon>
        <taxon>Agaricales</taxon>
        <taxon>Agaricineae</taxon>
        <taxon>Strophariaceae</taxon>
        <taxon>Agrocybe</taxon>
    </lineage>
</organism>
<evidence type="ECO:0000256" key="1">
    <source>
        <dbReference type="SAM" id="MobiDB-lite"/>
    </source>
</evidence>
<dbReference type="Proteomes" id="UP000521872">
    <property type="component" value="Unassembled WGS sequence"/>
</dbReference>
<name>A0A8H4QNJ0_9AGAR</name>
<proteinExistence type="predicted"/>
<accession>A0A8H4QNJ0</accession>
<feature type="region of interest" description="Disordered" evidence="1">
    <location>
        <begin position="1"/>
        <end position="24"/>
    </location>
</feature>
<keyword evidence="3" id="KW-1185">Reference proteome</keyword>
<comment type="caution">
    <text evidence="2">The sequence shown here is derived from an EMBL/GenBank/DDBJ whole genome shotgun (WGS) entry which is preliminary data.</text>
</comment>
<gene>
    <name evidence="2" type="ORF">D9613_007396</name>
</gene>
<sequence>MHLLTPCRSGIPTKEAPNFSNKGTTPISKLPDDLLWRIFLMNANMDDDAEAACPIHKKDLCTGNRALTNTRHTSQVCCRWRGIILNSPSLWGRLVHITLFRQRTNLWMDEVVRRTANAPLYIFGITNCSKRTAYVVDLLDRHWNRVRVFDLRISSYTVPQAHRLRDILCRSSPNLRIFRMAMQPTGDKFTGQIFQFNFVEYEDSQLFADDAPLMRHFLLDSFKFGMNSSTWICGLQTLTICNSMVYDATEFFSVLERMPLLEVLHLVRFQISFDDYKRFKPLILPRLQVITMHGDIWNLVKFLDPITPAPECSVGLDMTYHASPKADETLPWAFNVLNRYTKSYFKHTVCTSLCIEVTPTCLRLIDTTPITTSTCRRHPDNMRVDLFLRDEPNEFNDILPFLECLKHVELFKCVTQVYFTTLTTITCRQSFSLLPFIAGLQSIETLTTSEEGLRVFLPQHGRESEKVLPKLHTLPLYSGPGGDSVRGAESTVSSNTIFTFLKWRQDLGVPLQTLDFTGCWGYIRDLRVLEDDMPGLRMLWSSRPPPAEKDYKEYICGSGNPEVLKISCPAPVPCGMKFSASQDSLVDDDDEEYTLVDDDLEVEDEDEDESYDY</sequence>
<dbReference type="SUPFAM" id="SSF52047">
    <property type="entry name" value="RNI-like"/>
    <property type="match status" value="1"/>
</dbReference>
<evidence type="ECO:0000313" key="3">
    <source>
        <dbReference type="Proteomes" id="UP000521872"/>
    </source>
</evidence>
<evidence type="ECO:0000313" key="2">
    <source>
        <dbReference type="EMBL" id="KAF4613567.1"/>
    </source>
</evidence>
<dbReference type="Gene3D" id="1.20.1280.50">
    <property type="match status" value="1"/>
</dbReference>
<protein>
    <recommendedName>
        <fullName evidence="4">F-box domain-containing protein</fullName>
    </recommendedName>
</protein>
<dbReference type="AlphaFoldDB" id="A0A8H4QNJ0"/>
<reference evidence="2 3" key="1">
    <citation type="submission" date="2019-12" db="EMBL/GenBank/DDBJ databases">
        <authorList>
            <person name="Floudas D."/>
            <person name="Bentzer J."/>
            <person name="Ahren D."/>
            <person name="Johansson T."/>
            <person name="Persson P."/>
            <person name="Tunlid A."/>
        </authorList>
    </citation>
    <scope>NUCLEOTIDE SEQUENCE [LARGE SCALE GENOMIC DNA]</scope>
    <source>
        <strain evidence="2 3">CBS 102.39</strain>
    </source>
</reference>